<name>A0A6J4SNB3_9ACTN</name>
<feature type="compositionally biased region" description="Basic and acidic residues" evidence="1">
    <location>
        <begin position="21"/>
        <end position="35"/>
    </location>
</feature>
<sequence length="118" mass="12668">GARSPHLRPQPPARVRARGGSPREDPRGRRDDDRQPGGAARQPRLGRPPDGLRGPQAHGRQLPPHPVPRDQRAAPRARALAEDHRRRPAPPGDQAQAGHAAAAGEPAGVRTLRRARGV</sequence>
<protein>
    <submittedName>
        <fullName evidence="2">Uncharacterized protein</fullName>
    </submittedName>
</protein>
<feature type="non-terminal residue" evidence="2">
    <location>
        <position position="1"/>
    </location>
</feature>
<reference evidence="2" key="1">
    <citation type="submission" date="2020-02" db="EMBL/GenBank/DDBJ databases">
        <authorList>
            <person name="Meier V. D."/>
        </authorList>
    </citation>
    <scope>NUCLEOTIDE SEQUENCE</scope>
    <source>
        <strain evidence="2">AVDCRST_MAG30</strain>
    </source>
</reference>
<gene>
    <name evidence="2" type="ORF">AVDCRST_MAG30-1786</name>
</gene>
<feature type="compositionally biased region" description="Basic and acidic residues" evidence="1">
    <location>
        <begin position="67"/>
        <end position="85"/>
    </location>
</feature>
<dbReference type="EMBL" id="CADCVS010000239">
    <property type="protein sequence ID" value="CAA9498788.1"/>
    <property type="molecule type" value="Genomic_DNA"/>
</dbReference>
<organism evidence="2">
    <name type="scientific">uncultured Solirubrobacteraceae bacterium</name>
    <dbReference type="NCBI Taxonomy" id="1162706"/>
    <lineage>
        <taxon>Bacteria</taxon>
        <taxon>Bacillati</taxon>
        <taxon>Actinomycetota</taxon>
        <taxon>Thermoleophilia</taxon>
        <taxon>Solirubrobacterales</taxon>
        <taxon>Solirubrobacteraceae</taxon>
        <taxon>environmental samples</taxon>
    </lineage>
</organism>
<feature type="compositionally biased region" description="Low complexity" evidence="1">
    <location>
        <begin position="92"/>
        <end position="108"/>
    </location>
</feature>
<proteinExistence type="predicted"/>
<evidence type="ECO:0000313" key="2">
    <source>
        <dbReference type="EMBL" id="CAA9498788.1"/>
    </source>
</evidence>
<feature type="region of interest" description="Disordered" evidence="1">
    <location>
        <begin position="1"/>
        <end position="118"/>
    </location>
</feature>
<accession>A0A6J4SNB3</accession>
<feature type="non-terminal residue" evidence="2">
    <location>
        <position position="118"/>
    </location>
</feature>
<dbReference type="AlphaFoldDB" id="A0A6J4SNB3"/>
<evidence type="ECO:0000256" key="1">
    <source>
        <dbReference type="SAM" id="MobiDB-lite"/>
    </source>
</evidence>